<gene>
    <name evidence="7" type="ORF">HHK36_020776</name>
</gene>
<dbReference type="OMA" id="WNRSEMF"/>
<evidence type="ECO:0000259" key="6">
    <source>
        <dbReference type="PROSITE" id="PS50846"/>
    </source>
</evidence>
<dbReference type="InterPro" id="IPR006121">
    <property type="entry name" value="HMA_dom"/>
</dbReference>
<evidence type="ECO:0000256" key="4">
    <source>
        <dbReference type="ARBA" id="ARBA00024045"/>
    </source>
</evidence>
<dbReference type="InterPro" id="IPR036163">
    <property type="entry name" value="HMA_dom_sf"/>
</dbReference>
<protein>
    <recommendedName>
        <fullName evidence="6">HMA domain-containing protein</fullName>
    </recommendedName>
</protein>
<dbReference type="EMBL" id="JABCRI010000014">
    <property type="protein sequence ID" value="KAF8394564.1"/>
    <property type="molecule type" value="Genomic_DNA"/>
</dbReference>
<name>A0A835DBY0_TETSI</name>
<feature type="compositionally biased region" description="Basic and acidic residues" evidence="5">
    <location>
        <begin position="78"/>
        <end position="98"/>
    </location>
</feature>
<evidence type="ECO:0000256" key="1">
    <source>
        <dbReference type="ARBA" id="ARBA00022481"/>
    </source>
</evidence>
<dbReference type="PANTHER" id="PTHR45868:SF80">
    <property type="entry name" value="F15K9.8-RELATED"/>
    <property type="match status" value="1"/>
</dbReference>
<keyword evidence="8" id="KW-1185">Reference proteome</keyword>
<dbReference type="SUPFAM" id="SSF55008">
    <property type="entry name" value="HMA, heavy metal-associated domain"/>
    <property type="match status" value="1"/>
</dbReference>
<comment type="similarity">
    <text evidence="4">Belongs to the HIPP family.</text>
</comment>
<reference evidence="7 8" key="1">
    <citation type="submission" date="2020-04" db="EMBL/GenBank/DDBJ databases">
        <title>Plant Genome Project.</title>
        <authorList>
            <person name="Zhang R.-G."/>
        </authorList>
    </citation>
    <scope>NUCLEOTIDE SEQUENCE [LARGE SCALE GENOMIC DNA]</scope>
    <source>
        <strain evidence="7">YNK0</strain>
        <tissue evidence="7">Leaf</tissue>
    </source>
</reference>
<keyword evidence="3" id="KW-0636">Prenylation</keyword>
<dbReference type="Proteomes" id="UP000655225">
    <property type="component" value="Unassembled WGS sequence"/>
</dbReference>
<evidence type="ECO:0000256" key="5">
    <source>
        <dbReference type="SAM" id="MobiDB-lite"/>
    </source>
</evidence>
<evidence type="ECO:0000256" key="2">
    <source>
        <dbReference type="ARBA" id="ARBA00022723"/>
    </source>
</evidence>
<dbReference type="Pfam" id="PF00403">
    <property type="entry name" value="HMA"/>
    <property type="match status" value="1"/>
</dbReference>
<dbReference type="Gene3D" id="3.30.70.100">
    <property type="match status" value="1"/>
</dbReference>
<evidence type="ECO:0000313" key="7">
    <source>
        <dbReference type="EMBL" id="KAF8394564.1"/>
    </source>
</evidence>
<accession>A0A835DBY0</accession>
<keyword evidence="3" id="KW-0449">Lipoprotein</keyword>
<dbReference type="AlphaFoldDB" id="A0A835DBY0"/>
<proteinExistence type="inferred from homology"/>
<feature type="domain" description="HMA" evidence="6">
    <location>
        <begin position="15"/>
        <end position="78"/>
    </location>
</feature>
<sequence length="184" mass="20879">MAAKKAQEAKESLKYKTWVLKVAMHCDGCKRKVKRDLDSIDGVYTTYIDHQQPKVTVVGNVDAQILIKKLEKSGKHVELWPEKSDKKEKKPDKGKNKETAPAQNNISPPLQHVYTYPPPAYYPVPPTGSYTTAYPSSSYGPSYYGQPPLYTYPYTHLGSYQLTPPLWNRSEMFSDDNPNGCYIL</sequence>
<dbReference type="PANTHER" id="PTHR45868">
    <property type="entry name" value="HEAVY METAL-ASSOCIATED ISOPRENYLATED PLANT PROTEIN 33-RELATED"/>
    <property type="match status" value="1"/>
</dbReference>
<keyword evidence="1" id="KW-0488">Methylation</keyword>
<dbReference type="CDD" id="cd00371">
    <property type="entry name" value="HMA"/>
    <property type="match status" value="1"/>
</dbReference>
<dbReference type="OrthoDB" id="689350at2759"/>
<comment type="caution">
    <text evidence="7">The sequence shown here is derived from an EMBL/GenBank/DDBJ whole genome shotgun (WGS) entry which is preliminary data.</text>
</comment>
<evidence type="ECO:0000256" key="3">
    <source>
        <dbReference type="ARBA" id="ARBA00023289"/>
    </source>
</evidence>
<evidence type="ECO:0000313" key="8">
    <source>
        <dbReference type="Proteomes" id="UP000655225"/>
    </source>
</evidence>
<organism evidence="7 8">
    <name type="scientific">Tetracentron sinense</name>
    <name type="common">Spur-leaf</name>
    <dbReference type="NCBI Taxonomy" id="13715"/>
    <lineage>
        <taxon>Eukaryota</taxon>
        <taxon>Viridiplantae</taxon>
        <taxon>Streptophyta</taxon>
        <taxon>Embryophyta</taxon>
        <taxon>Tracheophyta</taxon>
        <taxon>Spermatophyta</taxon>
        <taxon>Magnoliopsida</taxon>
        <taxon>Trochodendrales</taxon>
        <taxon>Trochodendraceae</taxon>
        <taxon>Tetracentron</taxon>
    </lineage>
</organism>
<dbReference type="PROSITE" id="PS50846">
    <property type="entry name" value="HMA_2"/>
    <property type="match status" value="1"/>
</dbReference>
<feature type="region of interest" description="Disordered" evidence="5">
    <location>
        <begin position="78"/>
        <end position="109"/>
    </location>
</feature>
<keyword evidence="2" id="KW-0479">Metal-binding</keyword>
<dbReference type="GO" id="GO:0046872">
    <property type="term" value="F:metal ion binding"/>
    <property type="evidence" value="ECO:0007669"/>
    <property type="project" value="UniProtKB-KW"/>
</dbReference>